<evidence type="ECO:0000256" key="5">
    <source>
        <dbReference type="ARBA" id="ARBA00022801"/>
    </source>
</evidence>
<feature type="binding site" evidence="10">
    <location>
        <begin position="174"/>
        <end position="177"/>
    </location>
    <ligand>
        <name>substrate</name>
    </ligand>
</feature>
<dbReference type="Proteomes" id="UP000321249">
    <property type="component" value="Unassembled WGS sequence"/>
</dbReference>
<dbReference type="Gene3D" id="3.90.950.10">
    <property type="match status" value="1"/>
</dbReference>
<evidence type="ECO:0000256" key="7">
    <source>
        <dbReference type="ARBA" id="ARBA00023080"/>
    </source>
</evidence>
<dbReference type="InterPro" id="IPR029001">
    <property type="entry name" value="ITPase-like_fam"/>
</dbReference>
<keyword evidence="13" id="KW-1185">Reference proteome</keyword>
<evidence type="ECO:0000313" key="13">
    <source>
        <dbReference type="Proteomes" id="UP000321249"/>
    </source>
</evidence>
<feature type="binding site" evidence="10">
    <location>
        <begin position="202"/>
        <end position="203"/>
    </location>
    <ligand>
        <name>substrate</name>
    </ligand>
</feature>
<keyword evidence="3 10" id="KW-0479">Metal-binding</keyword>
<comment type="catalytic activity">
    <reaction evidence="10">
        <text>ITP + H2O = IMP + diphosphate + H(+)</text>
        <dbReference type="Rhea" id="RHEA:29399"/>
        <dbReference type="ChEBI" id="CHEBI:15377"/>
        <dbReference type="ChEBI" id="CHEBI:15378"/>
        <dbReference type="ChEBI" id="CHEBI:33019"/>
        <dbReference type="ChEBI" id="CHEBI:58053"/>
        <dbReference type="ChEBI" id="CHEBI:61402"/>
        <dbReference type="EC" id="3.6.1.66"/>
    </reaction>
</comment>
<dbReference type="EMBL" id="VOQQ01000001">
    <property type="protein sequence ID" value="TXC62307.1"/>
    <property type="molecule type" value="Genomic_DNA"/>
</dbReference>
<feature type="binding site" evidence="10">
    <location>
        <position position="46"/>
    </location>
    <ligand>
        <name>Mg(2+)</name>
        <dbReference type="ChEBI" id="CHEBI:18420"/>
    </ligand>
</feature>
<comment type="catalytic activity">
    <reaction evidence="9 10">
        <text>XTP + H2O = XMP + diphosphate + H(+)</text>
        <dbReference type="Rhea" id="RHEA:28610"/>
        <dbReference type="ChEBI" id="CHEBI:15377"/>
        <dbReference type="ChEBI" id="CHEBI:15378"/>
        <dbReference type="ChEBI" id="CHEBI:33019"/>
        <dbReference type="ChEBI" id="CHEBI:57464"/>
        <dbReference type="ChEBI" id="CHEBI:61314"/>
        <dbReference type="EC" id="3.6.1.66"/>
    </reaction>
</comment>
<dbReference type="PANTHER" id="PTHR11067">
    <property type="entry name" value="INOSINE TRIPHOSPHATE PYROPHOSPHATASE/HAM1 PROTEIN"/>
    <property type="match status" value="1"/>
</dbReference>
<dbReference type="OrthoDB" id="9807456at2"/>
<protein>
    <recommendedName>
        <fullName evidence="10">dITP/XTP pyrophosphatase</fullName>
        <ecNumber evidence="10">3.6.1.66</ecNumber>
    </recommendedName>
    <alternativeName>
        <fullName evidence="10">Non-canonical purine NTP pyrophosphatase</fullName>
    </alternativeName>
    <alternativeName>
        <fullName evidence="10">Non-standard purine NTP pyrophosphatase</fullName>
    </alternativeName>
    <alternativeName>
        <fullName evidence="10">Nucleoside-triphosphate diphosphatase</fullName>
    </alternativeName>
    <alternativeName>
        <fullName evidence="10">Nucleoside-triphosphate pyrophosphatase</fullName>
        <shortName evidence="10">NTPase</shortName>
    </alternativeName>
</protein>
<reference evidence="12 13" key="1">
    <citation type="journal article" date="2015" name="J. Microbiol.">
        <title>Sphingosinicella ginsenosidimutans sp. nov., with ginsenoside converting activity.</title>
        <authorList>
            <person name="Kim J.K."/>
            <person name="Kang M.S."/>
            <person name="Park S.C."/>
            <person name="Kim K.M."/>
            <person name="Choi K."/>
            <person name="Yoon M.H."/>
            <person name="Im W.T."/>
        </authorList>
    </citation>
    <scope>NUCLEOTIDE SEQUENCE [LARGE SCALE GENOMIC DNA]</scope>
    <source>
        <strain evidence="12 13">BS-11</strain>
    </source>
</reference>
<comment type="similarity">
    <text evidence="1 10 11">Belongs to the HAM1 NTPase family.</text>
</comment>
<dbReference type="NCBIfam" id="TIGR00042">
    <property type="entry name" value="RdgB/HAM1 family non-canonical purine NTP pyrophosphatase"/>
    <property type="match status" value="1"/>
</dbReference>
<accession>A0A5C6TNU9</accession>
<sequence length="216" mass="23250">MTRKLAPGRLVIASHNEGKVREIRDLLGPYGIEPVSAAELDLPEPEETGVTFMDNADLKARAAADLSGLPALADDSGLCVEALGDRPGIFSARWALVDPHVDPAADPGRVEGERDFGRAMRRVEDELEALGPDASRAAHFVCALAVVWPDGHSEWFEGRVDGSLVWPPRGDNGFGYDPIFVAAGRDVTFGEMDPAEKHAISHRADAFRKLVAALFA</sequence>
<evidence type="ECO:0000313" key="12">
    <source>
        <dbReference type="EMBL" id="TXC62307.1"/>
    </source>
</evidence>
<dbReference type="GO" id="GO:0000166">
    <property type="term" value="F:nucleotide binding"/>
    <property type="evidence" value="ECO:0007669"/>
    <property type="project" value="UniProtKB-KW"/>
</dbReference>
<comment type="function">
    <text evidence="10">Pyrophosphatase that catalyzes the hydrolysis of nucleoside triphosphates to their monophosphate derivatives, with a high preference for the non-canonical purine nucleotides XTP (xanthosine triphosphate), dITP (deoxyinosine triphosphate) and ITP. Seems to function as a house-cleaning enzyme that removes non-canonical purine nucleotides from the nucleotide pool, thus preventing their incorporation into DNA/RNA and avoiding chromosomal lesions.</text>
</comment>
<dbReference type="CDD" id="cd00515">
    <property type="entry name" value="HAM1"/>
    <property type="match status" value="1"/>
</dbReference>
<keyword evidence="6 10" id="KW-0460">Magnesium</keyword>
<dbReference type="GO" id="GO:0009117">
    <property type="term" value="P:nucleotide metabolic process"/>
    <property type="evidence" value="ECO:0007669"/>
    <property type="project" value="UniProtKB-KW"/>
</dbReference>
<feature type="binding site" evidence="10">
    <location>
        <position position="76"/>
    </location>
    <ligand>
        <name>substrate</name>
    </ligand>
</feature>
<evidence type="ECO:0000256" key="2">
    <source>
        <dbReference type="ARBA" id="ARBA00011738"/>
    </source>
</evidence>
<dbReference type="Pfam" id="PF01725">
    <property type="entry name" value="Ham1p_like"/>
    <property type="match status" value="1"/>
</dbReference>
<dbReference type="HAMAP" id="MF_01405">
    <property type="entry name" value="Non_canon_purine_NTPase"/>
    <property type="match status" value="1"/>
</dbReference>
<evidence type="ECO:0000256" key="8">
    <source>
        <dbReference type="ARBA" id="ARBA00051875"/>
    </source>
</evidence>
<comment type="catalytic activity">
    <reaction evidence="8 10">
        <text>dITP + H2O = dIMP + diphosphate + H(+)</text>
        <dbReference type="Rhea" id="RHEA:28342"/>
        <dbReference type="ChEBI" id="CHEBI:15377"/>
        <dbReference type="ChEBI" id="CHEBI:15378"/>
        <dbReference type="ChEBI" id="CHEBI:33019"/>
        <dbReference type="ChEBI" id="CHEBI:61194"/>
        <dbReference type="ChEBI" id="CHEBI:61382"/>
        <dbReference type="EC" id="3.6.1.66"/>
    </reaction>
</comment>
<evidence type="ECO:0000256" key="3">
    <source>
        <dbReference type="ARBA" id="ARBA00022723"/>
    </source>
</evidence>
<comment type="caution">
    <text evidence="12">The sequence shown here is derived from an EMBL/GenBank/DDBJ whole genome shotgun (WGS) entry which is preliminary data.</text>
</comment>
<keyword evidence="7 10" id="KW-0546">Nucleotide metabolism</keyword>
<dbReference type="GO" id="GO:0017111">
    <property type="term" value="F:ribonucleoside triphosphate phosphatase activity"/>
    <property type="evidence" value="ECO:0007669"/>
    <property type="project" value="InterPro"/>
</dbReference>
<dbReference type="InterPro" id="IPR020922">
    <property type="entry name" value="dITP/XTP_pyrophosphatase"/>
</dbReference>
<keyword evidence="5 10" id="KW-0378">Hydrolase</keyword>
<gene>
    <name evidence="12" type="primary">rdgB</name>
    <name evidence="12" type="ORF">FRZ32_00730</name>
</gene>
<dbReference type="GO" id="GO:0005829">
    <property type="term" value="C:cytosol"/>
    <property type="evidence" value="ECO:0007669"/>
    <property type="project" value="TreeGrafter"/>
</dbReference>
<keyword evidence="4 10" id="KW-0547">Nucleotide-binding</keyword>
<dbReference type="InterPro" id="IPR002637">
    <property type="entry name" value="RdgB/HAM1"/>
</dbReference>
<evidence type="ECO:0000256" key="11">
    <source>
        <dbReference type="RuleBase" id="RU003781"/>
    </source>
</evidence>
<evidence type="ECO:0000256" key="4">
    <source>
        <dbReference type="ARBA" id="ARBA00022741"/>
    </source>
</evidence>
<evidence type="ECO:0000256" key="1">
    <source>
        <dbReference type="ARBA" id="ARBA00008023"/>
    </source>
</evidence>
<dbReference type="AlphaFoldDB" id="A0A5C6TNU9"/>
<dbReference type="GO" id="GO:0036222">
    <property type="term" value="F:XTP diphosphatase activity"/>
    <property type="evidence" value="ECO:0007669"/>
    <property type="project" value="UniProtKB-UniRule"/>
</dbReference>
<dbReference type="RefSeq" id="WP_147041695.1">
    <property type="nucleotide sequence ID" value="NZ_BAABIR010000001.1"/>
</dbReference>
<dbReference type="SUPFAM" id="SSF52972">
    <property type="entry name" value="ITPase-like"/>
    <property type="match status" value="1"/>
</dbReference>
<dbReference type="GO" id="GO:0036220">
    <property type="term" value="F:ITP diphosphatase activity"/>
    <property type="evidence" value="ECO:0007669"/>
    <property type="project" value="UniProtKB-UniRule"/>
</dbReference>
<feature type="binding site" evidence="10">
    <location>
        <position position="197"/>
    </location>
    <ligand>
        <name>substrate</name>
    </ligand>
</feature>
<proteinExistence type="inferred from homology"/>
<dbReference type="FunFam" id="3.90.950.10:FF:000001">
    <property type="entry name" value="dITP/XTP pyrophosphatase"/>
    <property type="match status" value="1"/>
</dbReference>
<evidence type="ECO:0000256" key="9">
    <source>
        <dbReference type="ARBA" id="ARBA00052017"/>
    </source>
</evidence>
<organism evidence="12 13">
    <name type="scientific">Allosphingosinicella ginsenosidimutans</name>
    <dbReference type="NCBI Taxonomy" id="1176539"/>
    <lineage>
        <taxon>Bacteria</taxon>
        <taxon>Pseudomonadati</taxon>
        <taxon>Pseudomonadota</taxon>
        <taxon>Alphaproteobacteria</taxon>
        <taxon>Sphingomonadales</taxon>
        <taxon>Sphingomonadaceae</taxon>
        <taxon>Allosphingosinicella</taxon>
    </lineage>
</organism>
<dbReference type="EC" id="3.6.1.66" evidence="10"/>
<dbReference type="GO" id="GO:0035870">
    <property type="term" value="F:dITP diphosphatase activity"/>
    <property type="evidence" value="ECO:0007669"/>
    <property type="project" value="UniProtKB-UniRule"/>
</dbReference>
<evidence type="ECO:0000256" key="6">
    <source>
        <dbReference type="ARBA" id="ARBA00022842"/>
    </source>
</evidence>
<dbReference type="GO" id="GO:0046872">
    <property type="term" value="F:metal ion binding"/>
    <property type="evidence" value="ECO:0007669"/>
    <property type="project" value="UniProtKB-KW"/>
</dbReference>
<comment type="cofactor">
    <cofactor evidence="10">
        <name>Mg(2+)</name>
        <dbReference type="ChEBI" id="CHEBI:18420"/>
    </cofactor>
    <text evidence="10">Binds 1 Mg(2+) ion per subunit.</text>
</comment>
<evidence type="ECO:0000256" key="10">
    <source>
        <dbReference type="HAMAP-Rule" id="MF_01405"/>
    </source>
</evidence>
<dbReference type="GO" id="GO:0009146">
    <property type="term" value="P:purine nucleoside triphosphate catabolic process"/>
    <property type="evidence" value="ECO:0007669"/>
    <property type="project" value="UniProtKB-UniRule"/>
</dbReference>
<feature type="binding site" evidence="10">
    <location>
        <begin position="14"/>
        <end position="19"/>
    </location>
    <ligand>
        <name>substrate</name>
    </ligand>
</feature>
<feature type="binding site" evidence="10">
    <location>
        <position position="75"/>
    </location>
    <ligand>
        <name>Mg(2+)</name>
        <dbReference type="ChEBI" id="CHEBI:18420"/>
    </ligand>
</feature>
<feature type="active site" description="Proton acceptor" evidence="10">
    <location>
        <position position="75"/>
    </location>
</feature>
<comment type="subunit">
    <text evidence="2 10">Homodimer.</text>
</comment>
<dbReference type="PANTHER" id="PTHR11067:SF9">
    <property type="entry name" value="INOSINE TRIPHOSPHATE PYROPHOSPHATASE"/>
    <property type="match status" value="1"/>
</dbReference>
<name>A0A5C6TNU9_9SPHN</name>